<comment type="caution">
    <text evidence="2">The sequence shown here is derived from an EMBL/GenBank/DDBJ whole genome shotgun (WGS) entry which is preliminary data.</text>
</comment>
<dbReference type="Proteomes" id="UP000807716">
    <property type="component" value="Unassembled WGS sequence"/>
</dbReference>
<protein>
    <submittedName>
        <fullName evidence="2">Uncharacterized protein</fullName>
    </submittedName>
</protein>
<evidence type="ECO:0000256" key="1">
    <source>
        <dbReference type="SAM" id="MobiDB-lite"/>
    </source>
</evidence>
<evidence type="ECO:0000313" key="3">
    <source>
        <dbReference type="Proteomes" id="UP000807716"/>
    </source>
</evidence>
<dbReference type="EMBL" id="JAAAJB010000295">
    <property type="protein sequence ID" value="KAG0259139.1"/>
    <property type="molecule type" value="Genomic_DNA"/>
</dbReference>
<accession>A0A9P6Q5W5</accession>
<gene>
    <name evidence="2" type="ORF">DFQ27_004219</name>
</gene>
<dbReference type="AlphaFoldDB" id="A0A9P6Q5W5"/>
<evidence type="ECO:0000313" key="2">
    <source>
        <dbReference type="EMBL" id="KAG0259139.1"/>
    </source>
</evidence>
<sequence>MSQFPILKMGVNLFKSRKSLKGASTEAVTYTQSNHNEGDTEANRVVDQGYMQPVDDNTHHRLRRESTSASGQGWYNQNCRRQSMEVSQKSEPAMDENQGPNIHVGKLRNSIYHLHVDYQNLKRDHNALQKANGDLQCQYAALKDYNTELEQCHREFEQCHTELGHQLANLQVHHGELQRRHGELQRRHGELQRLHKEQEQKAQKTTKRYEDLDRKYMDIARSLQVTPEDRSTIGKKLEHVGSTIENLVIACKGKCSINLNRTATIALFQQTGWFQQFPAQESQLQSLHLNLCIESAMMQILIDRLFTRPLDCIFDLSEQFGEVSGWVEGRRSRAAARWRQELCILIAQDDKDMACRKERAVMEAAMELEELITTVYNNVDTSSLNKITELSSLAFDISYAMYGMESRVSPFNVDPGTPFNDTDMNMATQSNPNGIVSLMVFPGFKDSDDKLYFKPKVWSI</sequence>
<dbReference type="OrthoDB" id="2439595at2759"/>
<name>A0A9P6Q5W5_9FUNG</name>
<reference evidence="2" key="1">
    <citation type="journal article" date="2020" name="Fungal Divers.">
        <title>Resolving the Mortierellaceae phylogeny through synthesis of multi-gene phylogenetics and phylogenomics.</title>
        <authorList>
            <person name="Vandepol N."/>
            <person name="Liber J."/>
            <person name="Desiro A."/>
            <person name="Na H."/>
            <person name="Kennedy M."/>
            <person name="Barry K."/>
            <person name="Grigoriev I.V."/>
            <person name="Miller A.N."/>
            <person name="O'Donnell K."/>
            <person name="Stajich J.E."/>
            <person name="Bonito G."/>
        </authorList>
    </citation>
    <scope>NUCLEOTIDE SEQUENCE</scope>
    <source>
        <strain evidence="2">BC1065</strain>
    </source>
</reference>
<feature type="region of interest" description="Disordered" evidence="1">
    <location>
        <begin position="178"/>
        <end position="208"/>
    </location>
</feature>
<keyword evidence="3" id="KW-1185">Reference proteome</keyword>
<proteinExistence type="predicted"/>
<dbReference type="SUPFAM" id="SSF57997">
    <property type="entry name" value="Tropomyosin"/>
    <property type="match status" value="1"/>
</dbReference>
<organism evidence="2 3">
    <name type="scientific">Actinomortierella ambigua</name>
    <dbReference type="NCBI Taxonomy" id="1343610"/>
    <lineage>
        <taxon>Eukaryota</taxon>
        <taxon>Fungi</taxon>
        <taxon>Fungi incertae sedis</taxon>
        <taxon>Mucoromycota</taxon>
        <taxon>Mortierellomycotina</taxon>
        <taxon>Mortierellomycetes</taxon>
        <taxon>Mortierellales</taxon>
        <taxon>Mortierellaceae</taxon>
        <taxon>Actinomortierella</taxon>
    </lineage>
</organism>